<accession>A0A6P4Y3D8</accession>
<organism evidence="1 2">
    <name type="scientific">Branchiostoma belcheri</name>
    <name type="common">Amphioxus</name>
    <dbReference type="NCBI Taxonomy" id="7741"/>
    <lineage>
        <taxon>Eukaryota</taxon>
        <taxon>Metazoa</taxon>
        <taxon>Chordata</taxon>
        <taxon>Cephalochordata</taxon>
        <taxon>Leptocardii</taxon>
        <taxon>Amphioxiformes</taxon>
        <taxon>Branchiostomatidae</taxon>
        <taxon>Branchiostoma</taxon>
    </lineage>
</organism>
<name>A0A6P4Y3D8_BRABE</name>
<sequence length="328" mass="37029">MDEPGGRRIRLGPREMTFGSAELQILQPSNQLLGDPGALRRELADRGYLFIRGLHDRQEVLDARLEVLKYVKESGEGKLDASFPWQQGVLDSRCGRGCVPFMEGKNSITHSDAVLKVIEGPRPRAFFRTLLGTEPQTFDYKWLRAMYNEGFTGAHVDWVYMSRGTDQLFTMWTPLGDVTMEMGTLAVCEGSHKLQSFQHFQETYGSLDVEEARLKGTGFFTEDPDEITQRFGGQWKSSDFQAGDALIFTMRTVHMSTVNTTRFARVSCDTRWQPAGLPADPRFTGDLGPVVPRFGVHGKDGTVQESEVTMEELKEKWGFRQLLSLKTI</sequence>
<dbReference type="SUPFAM" id="SSF51197">
    <property type="entry name" value="Clavaminate synthase-like"/>
    <property type="match status" value="1"/>
</dbReference>
<dbReference type="Gene3D" id="2.60.120.620">
    <property type="entry name" value="q2cbj1_9rhob like domain"/>
    <property type="match status" value="1"/>
</dbReference>
<proteinExistence type="predicted"/>
<dbReference type="PANTHER" id="PTHR40128">
    <property type="entry name" value="EXPRESSED PROTEIN"/>
    <property type="match status" value="1"/>
</dbReference>
<evidence type="ECO:0000313" key="1">
    <source>
        <dbReference type="Proteomes" id="UP000515135"/>
    </source>
</evidence>
<dbReference type="RefSeq" id="XP_019623500.1">
    <property type="nucleotide sequence ID" value="XM_019767941.1"/>
</dbReference>
<dbReference type="Proteomes" id="UP000515135">
    <property type="component" value="Unplaced"/>
</dbReference>
<protein>
    <submittedName>
        <fullName evidence="2">Uncharacterized protein LOC109469429 isoform X2</fullName>
    </submittedName>
</protein>
<dbReference type="AlphaFoldDB" id="A0A6P4Y3D8"/>
<dbReference type="Pfam" id="PF05721">
    <property type="entry name" value="PhyH"/>
    <property type="match status" value="1"/>
</dbReference>
<dbReference type="PANTHER" id="PTHR40128:SF1">
    <property type="entry name" value="PHYTANOYL-COA HYDROXYLASE"/>
    <property type="match status" value="1"/>
</dbReference>
<gene>
    <name evidence="2" type="primary">LOC109469429</name>
</gene>
<dbReference type="OrthoDB" id="2328924at2759"/>
<evidence type="ECO:0000313" key="2">
    <source>
        <dbReference type="RefSeq" id="XP_019623500.1"/>
    </source>
</evidence>
<dbReference type="InterPro" id="IPR008775">
    <property type="entry name" value="Phytyl_CoA_dOase-like"/>
</dbReference>
<reference evidence="2" key="1">
    <citation type="submission" date="2025-08" db="UniProtKB">
        <authorList>
            <consortium name="RefSeq"/>
        </authorList>
    </citation>
    <scope>IDENTIFICATION</scope>
    <source>
        <tissue evidence="2">Gonad</tissue>
    </source>
</reference>
<keyword evidence="1" id="KW-1185">Reference proteome</keyword>
<dbReference type="GeneID" id="109469429"/>